<evidence type="ECO:0000256" key="6">
    <source>
        <dbReference type="SAM" id="Phobius"/>
    </source>
</evidence>
<feature type="transmembrane region" description="Helical" evidence="6">
    <location>
        <begin position="368"/>
        <end position="387"/>
    </location>
</feature>
<keyword evidence="4 6" id="KW-0472">Membrane</keyword>
<sequence>MATQEAHKPSSPTHSCPPRSREAHTVSSTDRNDLPKESSSTSLPPSDMEASTSSSSTEWKPQRQEYLIMLTIAFISLVVALDATILVSVLPTLAVDLHGYAEEAFWAGTSYLLTSAVFQPFIADLSDVFGRRQLLQASLVFFTAGSIICARAGSFPVLLAGRCLQGIGGGGIITTGQVVFADIVPLRQRAKWFALVLVAWALGSVFGPLVGGLFVQHSTWRWCFYINLPFCGIGLILVHFFVRFQTDRSSLREKLVRVDWIGGFLFISSLTSFLMGISWAGIQFPWSSFRTITPIVVGTVGILLSLLWERYGARQPFLRRCLFYSSSAVAAYVCAFCQGLVLFLALYYVPFYFMAVHFATATKAGINIFPVTCFLLPSSAIVSVLITHLGRFRWALYLGWTITTLGSGLPILMAVRGENIKTAEWVGIFVVFGLGNGIVLTSVNFAIQSIARGEDCARAASMYAFFRTLGMTIGVAVGGTVFQNMMSYKLEQLSQPTSIAQQAQSFITRLKTYSRDDPTRHDILEAYGYGFQGVFMVMTVISAVGLLSSLVVRRHSMDKILESKHRIQR</sequence>
<dbReference type="PANTHER" id="PTHR23501">
    <property type="entry name" value="MAJOR FACILITATOR SUPERFAMILY"/>
    <property type="match status" value="1"/>
</dbReference>
<dbReference type="AlphaFoldDB" id="U1GYE1"/>
<dbReference type="Gene3D" id="1.20.1720.10">
    <property type="entry name" value="Multidrug resistance protein D"/>
    <property type="match status" value="1"/>
</dbReference>
<comment type="subcellular location">
    <subcellularLocation>
        <location evidence="1">Membrane</location>
        <topology evidence="1">Multi-pass membrane protein</topology>
    </subcellularLocation>
</comment>
<feature type="transmembrane region" description="Helical" evidence="6">
    <location>
        <begin position="288"/>
        <end position="308"/>
    </location>
</feature>
<reference evidence="9" key="1">
    <citation type="journal article" date="2014" name="BMC Genomics">
        <title>Genome characteristics reveal the impact of lichenization on lichen-forming fungus Endocarpon pusillum Hedwig (Verrucariales, Ascomycota).</title>
        <authorList>
            <person name="Wang Y.-Y."/>
            <person name="Liu B."/>
            <person name="Zhang X.-Y."/>
            <person name="Zhou Q.-M."/>
            <person name="Zhang T."/>
            <person name="Li H."/>
            <person name="Yu Y.-F."/>
            <person name="Zhang X.-L."/>
            <person name="Hao X.-Y."/>
            <person name="Wang M."/>
            <person name="Wang L."/>
            <person name="Wei J.-C."/>
        </authorList>
    </citation>
    <scope>NUCLEOTIDE SEQUENCE [LARGE SCALE GENOMIC DNA]</scope>
    <source>
        <strain evidence="9">Z07020 / HMAS-L-300199</strain>
    </source>
</reference>
<feature type="transmembrane region" description="Helical" evidence="6">
    <location>
        <begin position="104"/>
        <end position="122"/>
    </location>
</feature>
<feature type="transmembrane region" description="Helical" evidence="6">
    <location>
        <begin position="394"/>
        <end position="413"/>
    </location>
</feature>
<dbReference type="PROSITE" id="PS50850">
    <property type="entry name" value="MFS"/>
    <property type="match status" value="1"/>
</dbReference>
<feature type="transmembrane region" description="Helical" evidence="6">
    <location>
        <begin position="263"/>
        <end position="282"/>
    </location>
</feature>
<feature type="transmembrane region" description="Helical" evidence="6">
    <location>
        <begin position="222"/>
        <end position="242"/>
    </location>
</feature>
<dbReference type="OrthoDB" id="2351791at2759"/>
<dbReference type="InterPro" id="IPR011701">
    <property type="entry name" value="MFS"/>
</dbReference>
<feature type="region of interest" description="Disordered" evidence="5">
    <location>
        <begin position="1"/>
        <end position="57"/>
    </location>
</feature>
<dbReference type="Pfam" id="PF07690">
    <property type="entry name" value="MFS_1"/>
    <property type="match status" value="1"/>
</dbReference>
<proteinExistence type="predicted"/>
<protein>
    <recommendedName>
        <fullName evidence="7">Major facilitator superfamily (MFS) profile domain-containing protein</fullName>
    </recommendedName>
</protein>
<dbReference type="SUPFAM" id="SSF103473">
    <property type="entry name" value="MFS general substrate transporter"/>
    <property type="match status" value="1"/>
</dbReference>
<feature type="transmembrane region" description="Helical" evidence="6">
    <location>
        <begin position="192"/>
        <end position="216"/>
    </location>
</feature>
<evidence type="ECO:0000256" key="3">
    <source>
        <dbReference type="ARBA" id="ARBA00022989"/>
    </source>
</evidence>
<dbReference type="Gene3D" id="1.20.1250.20">
    <property type="entry name" value="MFS general substrate transporter like domains"/>
    <property type="match status" value="1"/>
</dbReference>
<name>U1GYE1_ENDPU</name>
<gene>
    <name evidence="8" type="ORF">EPUS_08455</name>
</gene>
<feature type="transmembrane region" description="Helical" evidence="6">
    <location>
        <begin position="425"/>
        <end position="447"/>
    </location>
</feature>
<feature type="transmembrane region" description="Helical" evidence="6">
    <location>
        <begin position="159"/>
        <end position="180"/>
    </location>
</feature>
<evidence type="ECO:0000256" key="1">
    <source>
        <dbReference type="ARBA" id="ARBA00004141"/>
    </source>
</evidence>
<feature type="transmembrane region" description="Helical" evidence="6">
    <location>
        <begin position="134"/>
        <end position="153"/>
    </location>
</feature>
<organism evidence="8 9">
    <name type="scientific">Endocarpon pusillum (strain Z07020 / HMAS-L-300199)</name>
    <name type="common">Lichen-forming fungus</name>
    <dbReference type="NCBI Taxonomy" id="1263415"/>
    <lineage>
        <taxon>Eukaryota</taxon>
        <taxon>Fungi</taxon>
        <taxon>Dikarya</taxon>
        <taxon>Ascomycota</taxon>
        <taxon>Pezizomycotina</taxon>
        <taxon>Eurotiomycetes</taxon>
        <taxon>Chaetothyriomycetidae</taxon>
        <taxon>Verrucariales</taxon>
        <taxon>Verrucariaceae</taxon>
        <taxon>Endocarpon</taxon>
    </lineage>
</organism>
<evidence type="ECO:0000313" key="8">
    <source>
        <dbReference type="EMBL" id="ERF77151.1"/>
    </source>
</evidence>
<feature type="transmembrane region" description="Helical" evidence="6">
    <location>
        <begin position="459"/>
        <end position="482"/>
    </location>
</feature>
<dbReference type="HOGENOM" id="CLU_000960_22_0_1"/>
<evidence type="ECO:0000256" key="4">
    <source>
        <dbReference type="ARBA" id="ARBA00023136"/>
    </source>
</evidence>
<dbReference type="PANTHER" id="PTHR23501:SF94">
    <property type="entry name" value="MAJOR FACILITATOR SUPERFAMILY (MFS) PROFILE DOMAIN-CONTAINING PROTEIN"/>
    <property type="match status" value="1"/>
</dbReference>
<feature type="domain" description="Major facilitator superfamily (MFS) profile" evidence="7">
    <location>
        <begin position="68"/>
        <end position="557"/>
    </location>
</feature>
<evidence type="ECO:0000259" key="7">
    <source>
        <dbReference type="PROSITE" id="PS50850"/>
    </source>
</evidence>
<dbReference type="PROSITE" id="PS00216">
    <property type="entry name" value="SUGAR_TRANSPORT_1"/>
    <property type="match status" value="1"/>
</dbReference>
<evidence type="ECO:0000256" key="2">
    <source>
        <dbReference type="ARBA" id="ARBA00022692"/>
    </source>
</evidence>
<feature type="transmembrane region" description="Helical" evidence="6">
    <location>
        <begin position="66"/>
        <end position="92"/>
    </location>
</feature>
<dbReference type="GO" id="GO:0022857">
    <property type="term" value="F:transmembrane transporter activity"/>
    <property type="evidence" value="ECO:0007669"/>
    <property type="project" value="InterPro"/>
</dbReference>
<dbReference type="FunFam" id="1.20.1720.10:FF:000018">
    <property type="entry name" value="Putative MFS multidrug transporter"/>
    <property type="match status" value="1"/>
</dbReference>
<dbReference type="InterPro" id="IPR036259">
    <property type="entry name" value="MFS_trans_sf"/>
</dbReference>
<evidence type="ECO:0000313" key="9">
    <source>
        <dbReference type="Proteomes" id="UP000019373"/>
    </source>
</evidence>
<dbReference type="GeneID" id="19243304"/>
<dbReference type="InterPro" id="IPR020846">
    <property type="entry name" value="MFS_dom"/>
</dbReference>
<dbReference type="RefSeq" id="XP_007785504.1">
    <property type="nucleotide sequence ID" value="XM_007787314.1"/>
</dbReference>
<dbReference type="EMBL" id="KE720651">
    <property type="protein sequence ID" value="ERF77151.1"/>
    <property type="molecule type" value="Genomic_DNA"/>
</dbReference>
<dbReference type="eggNOG" id="KOG0254">
    <property type="taxonomic scope" value="Eukaryota"/>
</dbReference>
<keyword evidence="2 6" id="KW-0812">Transmembrane</keyword>
<dbReference type="OMA" id="YVIPQFL"/>
<dbReference type="GO" id="GO:0005886">
    <property type="term" value="C:plasma membrane"/>
    <property type="evidence" value="ECO:0007669"/>
    <property type="project" value="TreeGrafter"/>
</dbReference>
<keyword evidence="3 6" id="KW-1133">Transmembrane helix</keyword>
<feature type="transmembrane region" description="Helical" evidence="6">
    <location>
        <begin position="329"/>
        <end position="348"/>
    </location>
</feature>
<feature type="transmembrane region" description="Helical" evidence="6">
    <location>
        <begin position="529"/>
        <end position="552"/>
    </location>
</feature>
<dbReference type="InterPro" id="IPR005829">
    <property type="entry name" value="Sugar_transporter_CS"/>
</dbReference>
<accession>U1GYE1</accession>
<keyword evidence="9" id="KW-1185">Reference proteome</keyword>
<dbReference type="Proteomes" id="UP000019373">
    <property type="component" value="Unassembled WGS sequence"/>
</dbReference>
<evidence type="ECO:0000256" key="5">
    <source>
        <dbReference type="SAM" id="MobiDB-lite"/>
    </source>
</evidence>
<feature type="compositionally biased region" description="Basic and acidic residues" evidence="5">
    <location>
        <begin position="19"/>
        <end position="36"/>
    </location>
</feature>